<evidence type="ECO:0000313" key="2">
    <source>
        <dbReference type="Proteomes" id="UP001497482"/>
    </source>
</evidence>
<dbReference type="InterPro" id="IPR030791">
    <property type="entry name" value="Rotatin"/>
</dbReference>
<name>A0AAV2L6T6_KNICA</name>
<accession>A0AAV2L6T6</accession>
<dbReference type="GO" id="GO:0005813">
    <property type="term" value="C:centrosome"/>
    <property type="evidence" value="ECO:0007669"/>
    <property type="project" value="InterPro"/>
</dbReference>
<dbReference type="GO" id="GO:0005814">
    <property type="term" value="C:centriole"/>
    <property type="evidence" value="ECO:0007669"/>
    <property type="project" value="TreeGrafter"/>
</dbReference>
<protein>
    <submittedName>
        <fullName evidence="1">Uncharacterized protein</fullName>
    </submittedName>
</protein>
<proteinExistence type="predicted"/>
<dbReference type="PANTHER" id="PTHR31691:SF1">
    <property type="entry name" value="ROTATIN"/>
    <property type="match status" value="1"/>
</dbReference>
<dbReference type="GO" id="GO:0010457">
    <property type="term" value="P:centriole-centriole cohesion"/>
    <property type="evidence" value="ECO:0007669"/>
    <property type="project" value="TreeGrafter"/>
</dbReference>
<dbReference type="PANTHER" id="PTHR31691">
    <property type="entry name" value="ROTATIN"/>
    <property type="match status" value="1"/>
</dbReference>
<organism evidence="1 2">
    <name type="scientific">Knipowitschia caucasica</name>
    <name type="common">Caucasian dwarf goby</name>
    <name type="synonym">Pomatoschistus caucasicus</name>
    <dbReference type="NCBI Taxonomy" id="637954"/>
    <lineage>
        <taxon>Eukaryota</taxon>
        <taxon>Metazoa</taxon>
        <taxon>Chordata</taxon>
        <taxon>Craniata</taxon>
        <taxon>Vertebrata</taxon>
        <taxon>Euteleostomi</taxon>
        <taxon>Actinopterygii</taxon>
        <taxon>Neopterygii</taxon>
        <taxon>Teleostei</taxon>
        <taxon>Neoteleostei</taxon>
        <taxon>Acanthomorphata</taxon>
        <taxon>Gobiaria</taxon>
        <taxon>Gobiiformes</taxon>
        <taxon>Gobioidei</taxon>
        <taxon>Gobiidae</taxon>
        <taxon>Gobiinae</taxon>
        <taxon>Knipowitschia</taxon>
    </lineage>
</organism>
<sequence>MKVLSGCLQSKNLETCCTGASALWALLHNNQRAKASLKCPLIRLKLEEAYTSTRKDKAQKENPMRIYLMKCLENLSQLLKN</sequence>
<dbReference type="EMBL" id="OZ035843">
    <property type="protein sequence ID" value="CAL1596875.1"/>
    <property type="molecule type" value="Genomic_DNA"/>
</dbReference>
<dbReference type="GO" id="GO:0036064">
    <property type="term" value="C:ciliary basal body"/>
    <property type="evidence" value="ECO:0007669"/>
    <property type="project" value="InterPro"/>
</dbReference>
<gene>
    <name evidence="1" type="ORF">KC01_LOCUS25481</name>
</gene>
<evidence type="ECO:0000313" key="1">
    <source>
        <dbReference type="EMBL" id="CAL1596875.1"/>
    </source>
</evidence>
<keyword evidence="2" id="KW-1185">Reference proteome</keyword>
<dbReference type="Proteomes" id="UP001497482">
    <property type="component" value="Chromosome 21"/>
</dbReference>
<dbReference type="GO" id="GO:0007099">
    <property type="term" value="P:centriole replication"/>
    <property type="evidence" value="ECO:0007669"/>
    <property type="project" value="TreeGrafter"/>
</dbReference>
<dbReference type="AlphaFoldDB" id="A0AAV2L6T6"/>
<reference evidence="1 2" key="1">
    <citation type="submission" date="2024-04" db="EMBL/GenBank/DDBJ databases">
        <authorList>
            <person name="Waldvogel A.-M."/>
            <person name="Schoenle A."/>
        </authorList>
    </citation>
    <scope>NUCLEOTIDE SEQUENCE [LARGE SCALE GENOMIC DNA]</scope>
</reference>
<dbReference type="GO" id="GO:0032053">
    <property type="term" value="P:ciliary basal body organization"/>
    <property type="evidence" value="ECO:0007669"/>
    <property type="project" value="TreeGrafter"/>
</dbReference>